<evidence type="ECO:0000313" key="2">
    <source>
        <dbReference type="Proteomes" id="UP000024332"/>
    </source>
</evidence>
<accession>A0A031LUI7</accession>
<comment type="caution">
    <text evidence="1">The sequence shown here is derived from an EMBL/GenBank/DDBJ whole genome shotgun (WGS) entry which is preliminary data.</text>
</comment>
<proteinExistence type="predicted"/>
<evidence type="ECO:0000313" key="1">
    <source>
        <dbReference type="EMBL" id="EZQ11435.1"/>
    </source>
</evidence>
<keyword evidence="2" id="KW-1185">Reference proteome</keyword>
<dbReference type="EMBL" id="JFZT01000015">
    <property type="protein sequence ID" value="EZQ11435.1"/>
    <property type="molecule type" value="Genomic_DNA"/>
</dbReference>
<organism evidence="1 2">
    <name type="scientific">Candidatus Acidianus copahuensis</name>
    <dbReference type="NCBI Taxonomy" id="1160895"/>
    <lineage>
        <taxon>Archaea</taxon>
        <taxon>Thermoproteota</taxon>
        <taxon>Thermoprotei</taxon>
        <taxon>Sulfolobales</taxon>
        <taxon>Sulfolobaceae</taxon>
        <taxon>Acidianus</taxon>
    </lineage>
</organism>
<dbReference type="AlphaFoldDB" id="A0A031LUI7"/>
<dbReference type="RefSeq" id="WP_048098603.1">
    <property type="nucleotide sequence ID" value="NZ_JFZT01000015.1"/>
</dbReference>
<reference evidence="1 2" key="1">
    <citation type="submission" date="2014-03" db="EMBL/GenBank/DDBJ databases">
        <title>Draft genome sequence of the novel thermoacidophilic archaea Acidianus copahuensis ALE1 strain, isolated from Copahue volcanic area in Neuquen Argentina.</title>
        <authorList>
            <person name="Urbieta M.S."/>
            <person name="Rascovan N."/>
            <person name="Castro C."/>
            <person name="Revale S."/>
            <person name="Giaveno M.A."/>
            <person name="Vazquez M.P."/>
            <person name="Donati E.R."/>
        </authorList>
    </citation>
    <scope>NUCLEOTIDE SEQUENCE [LARGE SCALE GENOMIC DNA]</scope>
    <source>
        <strain evidence="1 2">ALE1</strain>
    </source>
</reference>
<protein>
    <submittedName>
        <fullName evidence="1">Uncharacterized protein</fullName>
    </submittedName>
</protein>
<gene>
    <name evidence="1" type="ORF">CM19_01330</name>
</gene>
<name>A0A031LUI7_9CREN</name>
<dbReference type="Proteomes" id="UP000024332">
    <property type="component" value="Unassembled WGS sequence"/>
</dbReference>
<sequence length="72" mass="8206">MNGETSRVKNQASLHVICITRSGGHQSNFMDKKGLSETDLRQIVLDLREYDRIPATFLWTAKKILIIIFTKG</sequence>